<keyword evidence="2" id="KW-0378">Hydrolase</keyword>
<dbReference type="EMBL" id="CADCWM010000219">
    <property type="protein sequence ID" value="CAA9549206.1"/>
    <property type="molecule type" value="Genomic_DNA"/>
</dbReference>
<dbReference type="SUPFAM" id="SSF53649">
    <property type="entry name" value="Alkaline phosphatase-like"/>
    <property type="match status" value="1"/>
</dbReference>
<sequence>AARGRVPMIIFDTPMLAADSYNYTRGFAGWDFVRGQHADRYVVDPIPTRLPAAPHKLKNVAATHRYLRNTAFRRSEDDWMAAQTLRRAMAWLERNRAREDFVLWVDLWDPHEPFDAPDFDLTRYADPDYRGEEIIYPRYGRPDYMDEAERDHVRAHYAALVTLVDRWIGRLLEKLEALGLARNTLVLFFSDHGHLFGDHDLQGKPTGPLGKLYEVTTRVPLLIRHPGGVGAGRRVGGIAQHPDLLPTILDVLGLPIPATVQGQSLWPLIRGEAEDVRECAVSGRYSRLASEGGRAPAGSDAAAFDGAAGIATAQEPLTLTTRRWAYLSPAEGGGDRELYDLDADPAQGRNLIAERPDVAAELHAALVAWLEGVGMPPGRVARYRRGERSAARDPLLPADTPLWAIEDGRGHTLAFTHRGAAEACLGPAVPPQAARETTLGRLREQVPRALVDMHDQYYRSEDLL</sequence>
<dbReference type="InterPro" id="IPR000917">
    <property type="entry name" value="Sulfatase_N"/>
</dbReference>
<evidence type="ECO:0000313" key="4">
    <source>
        <dbReference type="EMBL" id="CAA9549206.1"/>
    </source>
</evidence>
<dbReference type="InterPro" id="IPR050738">
    <property type="entry name" value="Sulfatase"/>
</dbReference>
<protein>
    <recommendedName>
        <fullName evidence="3">Sulfatase N-terminal domain-containing protein</fullName>
    </recommendedName>
</protein>
<dbReference type="AlphaFoldDB" id="A0A6J4UGR6"/>
<dbReference type="Gene3D" id="3.40.720.10">
    <property type="entry name" value="Alkaline Phosphatase, subunit A"/>
    <property type="match status" value="1"/>
</dbReference>
<gene>
    <name evidence="4" type="ORF">AVDCRST_MAG88-643</name>
</gene>
<proteinExistence type="inferred from homology"/>
<feature type="non-terminal residue" evidence="4">
    <location>
        <position position="464"/>
    </location>
</feature>
<evidence type="ECO:0000256" key="2">
    <source>
        <dbReference type="ARBA" id="ARBA00022801"/>
    </source>
</evidence>
<comment type="similarity">
    <text evidence="1">Belongs to the sulfatase family.</text>
</comment>
<dbReference type="Pfam" id="PF00884">
    <property type="entry name" value="Sulfatase"/>
    <property type="match status" value="1"/>
</dbReference>
<dbReference type="InterPro" id="IPR017850">
    <property type="entry name" value="Alkaline_phosphatase_core_sf"/>
</dbReference>
<accession>A0A6J4UGR6</accession>
<evidence type="ECO:0000256" key="1">
    <source>
        <dbReference type="ARBA" id="ARBA00008779"/>
    </source>
</evidence>
<organism evidence="4">
    <name type="scientific">uncultured Thermomicrobiales bacterium</name>
    <dbReference type="NCBI Taxonomy" id="1645740"/>
    <lineage>
        <taxon>Bacteria</taxon>
        <taxon>Pseudomonadati</taxon>
        <taxon>Thermomicrobiota</taxon>
        <taxon>Thermomicrobia</taxon>
        <taxon>Thermomicrobiales</taxon>
        <taxon>environmental samples</taxon>
    </lineage>
</organism>
<feature type="domain" description="Sulfatase N-terminal" evidence="3">
    <location>
        <begin position="81"/>
        <end position="253"/>
    </location>
</feature>
<dbReference type="PANTHER" id="PTHR42693:SF53">
    <property type="entry name" value="ENDO-4-O-SULFATASE"/>
    <property type="match status" value="1"/>
</dbReference>
<dbReference type="GO" id="GO:0004065">
    <property type="term" value="F:arylsulfatase activity"/>
    <property type="evidence" value="ECO:0007669"/>
    <property type="project" value="TreeGrafter"/>
</dbReference>
<dbReference type="PANTHER" id="PTHR42693">
    <property type="entry name" value="ARYLSULFATASE FAMILY MEMBER"/>
    <property type="match status" value="1"/>
</dbReference>
<evidence type="ECO:0000259" key="3">
    <source>
        <dbReference type="Pfam" id="PF00884"/>
    </source>
</evidence>
<name>A0A6J4UGR6_9BACT</name>
<reference evidence="4" key="1">
    <citation type="submission" date="2020-02" db="EMBL/GenBank/DDBJ databases">
        <authorList>
            <person name="Meier V. D."/>
        </authorList>
    </citation>
    <scope>NUCLEOTIDE SEQUENCE</scope>
    <source>
        <strain evidence="4">AVDCRST_MAG88</strain>
    </source>
</reference>
<feature type="non-terminal residue" evidence="4">
    <location>
        <position position="1"/>
    </location>
</feature>